<evidence type="ECO:0000313" key="2">
    <source>
        <dbReference type="Proteomes" id="UP000252172"/>
    </source>
</evidence>
<gene>
    <name evidence="1" type="ORF">DQ356_09880</name>
</gene>
<keyword evidence="2" id="KW-1185">Reference proteome</keyword>
<dbReference type="Proteomes" id="UP000252172">
    <property type="component" value="Unassembled WGS sequence"/>
</dbReference>
<dbReference type="RefSeq" id="WP_114304333.1">
    <property type="nucleotide sequence ID" value="NZ_QPIE01000007.1"/>
</dbReference>
<evidence type="ECO:0000313" key="1">
    <source>
        <dbReference type="EMBL" id="RCU42233.1"/>
    </source>
</evidence>
<protein>
    <submittedName>
        <fullName evidence="1">DUF4256 domain-containing protein</fullName>
    </submittedName>
</protein>
<comment type="caution">
    <text evidence="1">The sequence shown here is derived from an EMBL/GenBank/DDBJ whole genome shotgun (WGS) entry which is preliminary data.</text>
</comment>
<reference evidence="1 2" key="1">
    <citation type="submission" date="2018-07" db="EMBL/GenBank/DDBJ databases">
        <title>Chryseobacterium lacus sp. nov., isolated from lake water.</title>
        <authorList>
            <person name="Li C.-M."/>
        </authorList>
    </citation>
    <scope>NUCLEOTIDE SEQUENCE [LARGE SCALE GENOMIC DNA]</scope>
    <source>
        <strain evidence="1 2">YLOS41</strain>
    </source>
</reference>
<dbReference type="InterPro" id="IPR025352">
    <property type="entry name" value="DUF4256"/>
</dbReference>
<name>A0A368MWK6_9FLAO</name>
<dbReference type="OrthoDB" id="8442276at2"/>
<dbReference type="Pfam" id="PF14066">
    <property type="entry name" value="DUF4256"/>
    <property type="match status" value="1"/>
</dbReference>
<organism evidence="1 2">
    <name type="scientific">Chryseobacterium lacus</name>
    <dbReference type="NCBI Taxonomy" id="2058346"/>
    <lineage>
        <taxon>Bacteria</taxon>
        <taxon>Pseudomonadati</taxon>
        <taxon>Bacteroidota</taxon>
        <taxon>Flavobacteriia</taxon>
        <taxon>Flavobacteriales</taxon>
        <taxon>Weeksellaceae</taxon>
        <taxon>Chryseobacterium group</taxon>
        <taxon>Chryseobacterium</taxon>
    </lineage>
</organism>
<accession>A0A368MWK6</accession>
<dbReference type="EMBL" id="QPIE01000007">
    <property type="protein sequence ID" value="RCU42233.1"/>
    <property type="molecule type" value="Genomic_DNA"/>
</dbReference>
<sequence>MNVTAKEKEELLSVLQKRFNENNHRHAELQWATIEEQLLAQPTKLKAVFEMEKTGGEPDVVVFNNNQKQIIFCDCSTESPKGRRSTCYDQEARISRKAHQPLNSAVEMAENMGVKLLNETQYRELQSLDIFDVKTSSWIKTPAEIRKLGGALFCDRRYNTVFTYHNGASSYYAARGFRGCIEI</sequence>
<proteinExistence type="predicted"/>
<dbReference type="AlphaFoldDB" id="A0A368MWK6"/>